<keyword evidence="3" id="KW-1185">Reference proteome</keyword>
<organism evidence="2 3">
    <name type="scientific">Saccharomycodes ludwigii</name>
    <dbReference type="NCBI Taxonomy" id="36035"/>
    <lineage>
        <taxon>Eukaryota</taxon>
        <taxon>Fungi</taxon>
        <taxon>Dikarya</taxon>
        <taxon>Ascomycota</taxon>
        <taxon>Saccharomycotina</taxon>
        <taxon>Saccharomycetes</taxon>
        <taxon>Saccharomycodales</taxon>
        <taxon>Saccharomycodaceae</taxon>
        <taxon>Saccharomycodes</taxon>
    </lineage>
</organism>
<dbReference type="Pfam" id="PF03357">
    <property type="entry name" value="Snf7"/>
    <property type="match status" value="1"/>
</dbReference>
<name>A0A376BA07_9ASCO</name>
<protein>
    <submittedName>
        <fullName evidence="2">Related to Vacuolar protein-sorting-associated protein 46</fullName>
    </submittedName>
</protein>
<gene>
    <name evidence="2" type="ORF">SCODWIG_02721</name>
</gene>
<dbReference type="EMBL" id="UFAJ01000514">
    <property type="protein sequence ID" value="SSD60960.1"/>
    <property type="molecule type" value="Genomic_DNA"/>
</dbReference>
<evidence type="ECO:0000313" key="3">
    <source>
        <dbReference type="Proteomes" id="UP000262825"/>
    </source>
</evidence>
<dbReference type="Proteomes" id="UP000262825">
    <property type="component" value="Unassembled WGS sequence"/>
</dbReference>
<evidence type="ECO:0000313" key="2">
    <source>
        <dbReference type="EMBL" id="SSD60960.1"/>
    </source>
</evidence>
<reference evidence="3" key="1">
    <citation type="submission" date="2018-06" db="EMBL/GenBank/DDBJ databases">
        <authorList>
            <person name="Guldener U."/>
        </authorList>
    </citation>
    <scope>NUCLEOTIDE SEQUENCE [LARGE SCALE GENOMIC DNA]</scope>
    <source>
        <strain evidence="3">UTAD17</strain>
    </source>
</reference>
<proteinExistence type="predicted"/>
<dbReference type="AlphaFoldDB" id="A0A376BA07"/>
<evidence type="ECO:0000256" key="1">
    <source>
        <dbReference type="SAM" id="MobiDB-lite"/>
    </source>
</evidence>
<dbReference type="PANTHER" id="PTHR10476">
    <property type="entry name" value="CHARGED MULTIVESICULAR BODY PROTEIN"/>
    <property type="match status" value="1"/>
</dbReference>
<dbReference type="OrthoDB" id="10266568at2759"/>
<dbReference type="VEuPathDB" id="FungiDB:SCODWIG_02721"/>
<dbReference type="InterPro" id="IPR005024">
    <property type="entry name" value="Snf7_fam"/>
</dbReference>
<accession>A0A376BA07</accession>
<dbReference type="Gene3D" id="6.10.140.1230">
    <property type="match status" value="1"/>
</dbReference>
<sequence>MSNSLENTLFQLKFTSKQLQKQANKTLKESNVQKKKLTKILSSSDGVDNEVAKVYASNVIRKKNEHLQLLKLSSRIDAVASRISTAITMNNVSKNMFGVVKGMDRALMSMNLEQITMIMDKFEKQFEDMDASVEAYQSINENNNPSSLVDQDEVDNLINMIHDETGLTSKMDSLPSMANKKVGKVAEEAEETENTEKEDLLAKRLKALRG</sequence>
<feature type="region of interest" description="Disordered" evidence="1">
    <location>
        <begin position="178"/>
        <end position="198"/>
    </location>
</feature>
<dbReference type="GO" id="GO:0007034">
    <property type="term" value="P:vacuolar transport"/>
    <property type="evidence" value="ECO:0007669"/>
    <property type="project" value="InterPro"/>
</dbReference>